<evidence type="ECO:0000313" key="2">
    <source>
        <dbReference type="Proteomes" id="UP001477870"/>
    </source>
</evidence>
<proteinExistence type="predicted"/>
<name>A0ABU9TAC2_9HYPH</name>
<dbReference type="Gene3D" id="3.30.420.310">
    <property type="entry name" value="2-keto-3-deoxy-galactonokinase, C-terminal domain"/>
    <property type="match status" value="1"/>
</dbReference>
<dbReference type="InterPro" id="IPR007729">
    <property type="entry name" value="DGOK"/>
</dbReference>
<evidence type="ECO:0000313" key="1">
    <source>
        <dbReference type="EMBL" id="MEM5503083.1"/>
    </source>
</evidence>
<dbReference type="Pfam" id="PF05035">
    <property type="entry name" value="DGOK"/>
    <property type="match status" value="1"/>
</dbReference>
<organism evidence="1 2">
    <name type="scientific">Ahrensia kielensis</name>
    <dbReference type="NCBI Taxonomy" id="76980"/>
    <lineage>
        <taxon>Bacteria</taxon>
        <taxon>Pseudomonadati</taxon>
        <taxon>Pseudomonadota</taxon>
        <taxon>Alphaproteobacteria</taxon>
        <taxon>Hyphomicrobiales</taxon>
        <taxon>Ahrensiaceae</taxon>
        <taxon>Ahrensia</taxon>
    </lineage>
</organism>
<dbReference type="RefSeq" id="WP_342849273.1">
    <property type="nucleotide sequence ID" value="NZ_JBBMQO010000011.1"/>
</dbReference>
<comment type="caution">
    <text evidence="1">The sequence shown here is derived from an EMBL/GenBank/DDBJ whole genome shotgun (WGS) entry which is preliminary data.</text>
</comment>
<sequence>MAQVSFIAIDWGTSSFRLWALAADGSVVAATDGPFGMSRLKRGDFGNVLEENLAKLNIDPNVPVIICGMAGAKQGWCEAPYLQVPTRLDAMGMQAVKVQGIDRDIHILPGAKQILPANVMRGEETQIAGFLHHCPDFEGTVCLPGTHSKWVRVSDKSIQDFETCMTGEQFAFFSQQSVLSHSMLVDGWCDESFDRAILSATTEPHTVPCKLFAIRAEMLIGEQSSAKARSRLSGLLIGQELVATKPYWRANEVVLIGATPLCKLYIQALEILGVKAKALDSTTMTLLGLCAAHKFHNGVGISNHA</sequence>
<dbReference type="InterPro" id="IPR042257">
    <property type="entry name" value="DGOK_C"/>
</dbReference>
<keyword evidence="2" id="KW-1185">Reference proteome</keyword>
<dbReference type="Gene3D" id="3.30.420.300">
    <property type="entry name" value="2-keto-3-deoxy-galactonokinase, substrate binding domain"/>
    <property type="match status" value="1"/>
</dbReference>
<reference evidence="1 2" key="1">
    <citation type="submission" date="2024-03" db="EMBL/GenBank/DDBJ databases">
        <title>Community enrichment and isolation of bacterial strains for fucoidan degradation.</title>
        <authorList>
            <person name="Sichert A."/>
        </authorList>
    </citation>
    <scope>NUCLEOTIDE SEQUENCE [LARGE SCALE GENOMIC DNA]</scope>
    <source>
        <strain evidence="1 2">AS62</strain>
    </source>
</reference>
<dbReference type="Proteomes" id="UP001477870">
    <property type="component" value="Unassembled WGS sequence"/>
</dbReference>
<gene>
    <name evidence="1" type="ORF">WNY59_15960</name>
</gene>
<dbReference type="EMBL" id="JBBMQO010000011">
    <property type="protein sequence ID" value="MEM5503083.1"/>
    <property type="molecule type" value="Genomic_DNA"/>
</dbReference>
<accession>A0ABU9TAC2</accession>
<protein>
    <submittedName>
        <fullName evidence="1">2-dehydro-3-deoxygalactonokinase</fullName>
    </submittedName>
</protein>
<dbReference type="InterPro" id="IPR042258">
    <property type="entry name" value="DGOK_N"/>
</dbReference>